<feature type="transmembrane region" description="Helical" evidence="5">
    <location>
        <begin position="90"/>
        <end position="110"/>
    </location>
</feature>
<gene>
    <name evidence="7" type="ORF">PQR62_05285</name>
</gene>
<dbReference type="PANTHER" id="PTHR37422">
    <property type="entry name" value="TEICHURONIC ACID BIOSYNTHESIS PROTEIN TUAE"/>
    <property type="match status" value="1"/>
</dbReference>
<feature type="transmembrane region" description="Helical" evidence="5">
    <location>
        <begin position="12"/>
        <end position="34"/>
    </location>
</feature>
<feature type="transmembrane region" description="Helical" evidence="5">
    <location>
        <begin position="374"/>
        <end position="394"/>
    </location>
</feature>
<feature type="transmembrane region" description="Helical" evidence="5">
    <location>
        <begin position="324"/>
        <end position="344"/>
    </location>
</feature>
<evidence type="ECO:0000313" key="8">
    <source>
        <dbReference type="Proteomes" id="UP001629246"/>
    </source>
</evidence>
<name>A0ABW9A4S0_9BURK</name>
<organism evidence="7 8">
    <name type="scientific">Herbaspirillum lusitanum</name>
    <dbReference type="NCBI Taxonomy" id="213312"/>
    <lineage>
        <taxon>Bacteria</taxon>
        <taxon>Pseudomonadati</taxon>
        <taxon>Pseudomonadota</taxon>
        <taxon>Betaproteobacteria</taxon>
        <taxon>Burkholderiales</taxon>
        <taxon>Oxalobacteraceae</taxon>
        <taxon>Herbaspirillum</taxon>
    </lineage>
</organism>
<feature type="transmembrane region" description="Helical" evidence="5">
    <location>
        <begin position="178"/>
        <end position="198"/>
    </location>
</feature>
<feature type="transmembrane region" description="Helical" evidence="5">
    <location>
        <begin position="285"/>
        <end position="303"/>
    </location>
</feature>
<comment type="subcellular location">
    <subcellularLocation>
        <location evidence="1">Membrane</location>
        <topology evidence="1">Multi-pass membrane protein</topology>
    </subcellularLocation>
</comment>
<dbReference type="PANTHER" id="PTHR37422:SF13">
    <property type="entry name" value="LIPOPOLYSACCHARIDE BIOSYNTHESIS PROTEIN PA4999-RELATED"/>
    <property type="match status" value="1"/>
</dbReference>
<feature type="transmembrane region" description="Helical" evidence="5">
    <location>
        <begin position="430"/>
        <end position="452"/>
    </location>
</feature>
<feature type="transmembrane region" description="Helical" evidence="5">
    <location>
        <begin position="406"/>
        <end position="424"/>
    </location>
</feature>
<dbReference type="InterPro" id="IPR007016">
    <property type="entry name" value="O-antigen_ligase-rel_domated"/>
</dbReference>
<dbReference type="EMBL" id="JAQQFM010000002">
    <property type="protein sequence ID" value="MFL9923663.1"/>
    <property type="molecule type" value="Genomic_DNA"/>
</dbReference>
<feature type="transmembrane region" description="Helical" evidence="5">
    <location>
        <begin position="46"/>
        <end position="70"/>
    </location>
</feature>
<accession>A0ABW9A4S0</accession>
<keyword evidence="7" id="KW-0436">Ligase</keyword>
<sequence>MSMKKNYFQTSQLLLLGGMLLLAVLVGMAVPIFAGMAGDRYARLAALPALFVLAALFAFNRPLLLLMIVLFRASGDIVLETTRVAASGGFSPGLGGAINALIILIAFLFVVEKPKRLPFYLVVPWLLLLAVATCGIVISPDKGPAVKMVLSMFSYFAVFICAFYVVQTPEDFRKLVRLVIWSSVIPAMYAVVSVALNARGGLSNFRLQSTFGHANILAFYLTLVVSLGLYVVKSPNFKTTQIQRIGLMGYMMFLLVLLLLTQTRSAWIAFFFLFFLYGLMFERRYLLYLIALPILALLIPSVQERIMQLDAGNTVQTYAKLNSFAWRVLLWKSGFNWMSTARYLTGYGVESFPYYSQVFFPLAGTVKWGAHNVYVQWFFDTGIIGMAAYLFVFYRVIKTLVKFYSLDKLGGFLLICAVAEYMIVSASDNLLAYLAFNWYFWLLAGMGCSVYFNSEAYRTEQASKSRALPKPDYGGLKNA</sequence>
<evidence type="ECO:0000313" key="7">
    <source>
        <dbReference type="EMBL" id="MFL9923663.1"/>
    </source>
</evidence>
<dbReference type="InterPro" id="IPR051533">
    <property type="entry name" value="WaaL-like"/>
</dbReference>
<protein>
    <submittedName>
        <fullName evidence="7">O-antigen ligase family protein</fullName>
    </submittedName>
</protein>
<feature type="domain" description="O-antigen ligase-related" evidence="6">
    <location>
        <begin position="251"/>
        <end position="390"/>
    </location>
</feature>
<keyword evidence="3 5" id="KW-1133">Transmembrane helix</keyword>
<keyword evidence="2 5" id="KW-0812">Transmembrane</keyword>
<feature type="transmembrane region" description="Helical" evidence="5">
    <location>
        <begin position="145"/>
        <end position="166"/>
    </location>
</feature>
<comment type="caution">
    <text evidence="7">The sequence shown here is derived from an EMBL/GenBank/DDBJ whole genome shotgun (WGS) entry which is preliminary data.</text>
</comment>
<evidence type="ECO:0000259" key="6">
    <source>
        <dbReference type="Pfam" id="PF04932"/>
    </source>
</evidence>
<evidence type="ECO:0000256" key="2">
    <source>
        <dbReference type="ARBA" id="ARBA00022692"/>
    </source>
</evidence>
<dbReference type="Pfam" id="PF04932">
    <property type="entry name" value="Wzy_C"/>
    <property type="match status" value="1"/>
</dbReference>
<evidence type="ECO:0000256" key="1">
    <source>
        <dbReference type="ARBA" id="ARBA00004141"/>
    </source>
</evidence>
<dbReference type="GO" id="GO:0016874">
    <property type="term" value="F:ligase activity"/>
    <property type="evidence" value="ECO:0007669"/>
    <property type="project" value="UniProtKB-KW"/>
</dbReference>
<evidence type="ECO:0000256" key="5">
    <source>
        <dbReference type="SAM" id="Phobius"/>
    </source>
</evidence>
<evidence type="ECO:0000256" key="4">
    <source>
        <dbReference type="ARBA" id="ARBA00023136"/>
    </source>
</evidence>
<dbReference type="Proteomes" id="UP001629246">
    <property type="component" value="Unassembled WGS sequence"/>
</dbReference>
<keyword evidence="4 5" id="KW-0472">Membrane</keyword>
<evidence type="ECO:0000256" key="3">
    <source>
        <dbReference type="ARBA" id="ARBA00022989"/>
    </source>
</evidence>
<feature type="transmembrane region" description="Helical" evidence="5">
    <location>
        <begin position="117"/>
        <end position="139"/>
    </location>
</feature>
<dbReference type="RefSeq" id="WP_408155515.1">
    <property type="nucleotide sequence ID" value="NZ_JAQQFM010000002.1"/>
</dbReference>
<reference evidence="7 8" key="1">
    <citation type="journal article" date="2024" name="Chem. Sci.">
        <title>Discovery of megapolipeptins by genome mining of a Burkholderiales bacteria collection.</title>
        <authorList>
            <person name="Paulo B.S."/>
            <person name="Recchia M.J.J."/>
            <person name="Lee S."/>
            <person name="Fergusson C.H."/>
            <person name="Romanowski S.B."/>
            <person name="Hernandez A."/>
            <person name="Krull N."/>
            <person name="Liu D.Y."/>
            <person name="Cavanagh H."/>
            <person name="Bos A."/>
            <person name="Gray C.A."/>
            <person name="Murphy B.T."/>
            <person name="Linington R.G."/>
            <person name="Eustaquio A.S."/>
        </authorList>
    </citation>
    <scope>NUCLEOTIDE SEQUENCE [LARGE SCALE GENOMIC DNA]</scope>
    <source>
        <strain evidence="7 8">RL21-008-BIB-A</strain>
    </source>
</reference>
<feature type="transmembrane region" description="Helical" evidence="5">
    <location>
        <begin position="210"/>
        <end position="232"/>
    </location>
</feature>
<keyword evidence="8" id="KW-1185">Reference proteome</keyword>
<feature type="transmembrane region" description="Helical" evidence="5">
    <location>
        <begin position="253"/>
        <end position="279"/>
    </location>
</feature>
<proteinExistence type="predicted"/>